<comment type="caution">
    <text evidence="1">The sequence shown here is derived from an EMBL/GenBank/DDBJ whole genome shotgun (WGS) entry which is preliminary data.</text>
</comment>
<dbReference type="Proteomes" id="UP001049176">
    <property type="component" value="Chromosome 9"/>
</dbReference>
<dbReference type="EMBL" id="CM032189">
    <property type="protein sequence ID" value="KAG7087845.1"/>
    <property type="molecule type" value="Genomic_DNA"/>
</dbReference>
<evidence type="ECO:0000313" key="2">
    <source>
        <dbReference type="Proteomes" id="UP001049176"/>
    </source>
</evidence>
<dbReference type="AlphaFoldDB" id="A0A9P7UND6"/>
<name>A0A9P7UND6_9AGAR</name>
<protein>
    <submittedName>
        <fullName evidence="1">Uncharacterized protein</fullName>
    </submittedName>
</protein>
<reference evidence="1" key="1">
    <citation type="journal article" date="2021" name="Genome Biol. Evol.">
        <title>The assembled and annotated genome of the fairy-ring fungus Marasmius oreades.</title>
        <authorList>
            <person name="Hiltunen M."/>
            <person name="Ament-Velasquez S.L."/>
            <person name="Johannesson H."/>
        </authorList>
    </citation>
    <scope>NUCLEOTIDE SEQUENCE</scope>
    <source>
        <strain evidence="1">03SP1</strain>
    </source>
</reference>
<sequence>MEDPVTQCIRGITCPRPISMITQICVTRCRTWSKMTTRPTSSKPMNNVSRFKSKIMGDRFASYSLALCLICVAQGYNKRPGSSVCKGRQWRFQKNSLGTVKSIHKTTYYKAYSS</sequence>
<dbReference type="GeneID" id="66082858"/>
<proteinExistence type="predicted"/>
<gene>
    <name evidence="1" type="ORF">E1B28_013783</name>
</gene>
<evidence type="ECO:0000313" key="1">
    <source>
        <dbReference type="EMBL" id="KAG7087845.1"/>
    </source>
</evidence>
<keyword evidence="2" id="KW-1185">Reference proteome</keyword>
<accession>A0A9P7UND6</accession>
<dbReference type="RefSeq" id="XP_043004316.1">
    <property type="nucleotide sequence ID" value="XM_043158961.1"/>
</dbReference>
<dbReference type="KEGG" id="more:E1B28_013783"/>
<organism evidence="1 2">
    <name type="scientific">Marasmius oreades</name>
    <name type="common">fairy-ring Marasmius</name>
    <dbReference type="NCBI Taxonomy" id="181124"/>
    <lineage>
        <taxon>Eukaryota</taxon>
        <taxon>Fungi</taxon>
        <taxon>Dikarya</taxon>
        <taxon>Basidiomycota</taxon>
        <taxon>Agaricomycotina</taxon>
        <taxon>Agaricomycetes</taxon>
        <taxon>Agaricomycetidae</taxon>
        <taxon>Agaricales</taxon>
        <taxon>Marasmiineae</taxon>
        <taxon>Marasmiaceae</taxon>
        <taxon>Marasmius</taxon>
    </lineage>
</organism>